<dbReference type="RefSeq" id="WP_182842164.1">
    <property type="nucleotide sequence ID" value="NZ_BAAALP010000025.1"/>
</dbReference>
<accession>A0A7W3QKB4</accession>
<sequence>MARGVTRRLGAAVLGLALLAPLAGCGGRGGRDFTADDVMFLQMMVAHHGEGVRIARLARDRPARPQVRTLAAAIETTQVNEIQTMAGWLRERRQPPVADPRGHAAHGGMPATGERAVKALERERGAAFERRFLNVLIAHQDDAVQMARAELGKGGNAFARDLAGRVERSRTAQIRQMRAFLDHPPVTG</sequence>
<dbReference type="Proteomes" id="UP000572680">
    <property type="component" value="Unassembled WGS sequence"/>
</dbReference>
<organism evidence="2 3">
    <name type="scientific">Actinomadura namibiensis</name>
    <dbReference type="NCBI Taxonomy" id="182080"/>
    <lineage>
        <taxon>Bacteria</taxon>
        <taxon>Bacillati</taxon>
        <taxon>Actinomycetota</taxon>
        <taxon>Actinomycetes</taxon>
        <taxon>Streptosporangiales</taxon>
        <taxon>Thermomonosporaceae</taxon>
        <taxon>Actinomadura</taxon>
    </lineage>
</organism>
<comment type="caution">
    <text evidence="2">The sequence shown here is derived from an EMBL/GenBank/DDBJ whole genome shotgun (WGS) entry which is preliminary data.</text>
</comment>
<dbReference type="EMBL" id="JACJIA010000001">
    <property type="protein sequence ID" value="MBA8949798.1"/>
    <property type="molecule type" value="Genomic_DNA"/>
</dbReference>
<dbReference type="InterPro" id="IPR005183">
    <property type="entry name" value="DUF305_CopM-like"/>
</dbReference>
<dbReference type="Gene3D" id="1.20.1260.10">
    <property type="match status" value="1"/>
</dbReference>
<reference evidence="2 3" key="1">
    <citation type="submission" date="2020-08" db="EMBL/GenBank/DDBJ databases">
        <title>Genomic Encyclopedia of Type Strains, Phase IV (KMG-IV): sequencing the most valuable type-strain genomes for metagenomic binning, comparative biology and taxonomic classification.</title>
        <authorList>
            <person name="Goeker M."/>
        </authorList>
    </citation>
    <scope>NUCLEOTIDE SEQUENCE [LARGE SCALE GENOMIC DNA]</scope>
    <source>
        <strain evidence="2 3">DSM 44197</strain>
    </source>
</reference>
<dbReference type="PANTHER" id="PTHR36933:SF1">
    <property type="entry name" value="SLL0788 PROTEIN"/>
    <property type="match status" value="1"/>
</dbReference>
<dbReference type="AlphaFoldDB" id="A0A7W3QKB4"/>
<dbReference type="InterPro" id="IPR012347">
    <property type="entry name" value="Ferritin-like"/>
</dbReference>
<evidence type="ECO:0000313" key="3">
    <source>
        <dbReference type="Proteomes" id="UP000572680"/>
    </source>
</evidence>
<proteinExistence type="predicted"/>
<feature type="domain" description="DUF305" evidence="1">
    <location>
        <begin position="37"/>
        <end position="181"/>
    </location>
</feature>
<dbReference type="Pfam" id="PF03713">
    <property type="entry name" value="DUF305"/>
    <property type="match status" value="1"/>
</dbReference>
<gene>
    <name evidence="2" type="ORF">HNR61_001396</name>
</gene>
<dbReference type="PANTHER" id="PTHR36933">
    <property type="entry name" value="SLL0788 PROTEIN"/>
    <property type="match status" value="1"/>
</dbReference>
<protein>
    <submittedName>
        <fullName evidence="2">Uncharacterized protein (DUF305 family)</fullName>
    </submittedName>
</protein>
<keyword evidence="3" id="KW-1185">Reference proteome</keyword>
<evidence type="ECO:0000259" key="1">
    <source>
        <dbReference type="Pfam" id="PF03713"/>
    </source>
</evidence>
<name>A0A7W3QKB4_ACTNM</name>
<evidence type="ECO:0000313" key="2">
    <source>
        <dbReference type="EMBL" id="MBA8949798.1"/>
    </source>
</evidence>